<evidence type="ECO:0000313" key="16">
    <source>
        <dbReference type="EMBL" id="SBW01744.1"/>
    </source>
</evidence>
<dbReference type="RefSeq" id="WP_296941763.1">
    <property type="nucleotide sequence ID" value="NZ_LT599032.1"/>
</dbReference>
<feature type="domain" description="Penicillin-binding C-terminal" evidence="15">
    <location>
        <begin position="712"/>
        <end position="794"/>
    </location>
</feature>
<evidence type="ECO:0000256" key="9">
    <source>
        <dbReference type="ARBA" id="ARBA00023268"/>
    </source>
</evidence>
<dbReference type="GO" id="GO:0006508">
    <property type="term" value="P:proteolysis"/>
    <property type="evidence" value="ECO:0007669"/>
    <property type="project" value="UniProtKB-KW"/>
</dbReference>
<dbReference type="InterPro" id="IPR036950">
    <property type="entry name" value="PBP_transglycosylase"/>
</dbReference>
<evidence type="ECO:0000259" key="13">
    <source>
        <dbReference type="Pfam" id="PF00905"/>
    </source>
</evidence>
<proteinExistence type="inferred from homology"/>
<dbReference type="GO" id="GO:0008955">
    <property type="term" value="F:peptidoglycan glycosyltransferase activity"/>
    <property type="evidence" value="ECO:0007669"/>
    <property type="project" value="UniProtKB-EC"/>
</dbReference>
<dbReference type="SUPFAM" id="SSF53955">
    <property type="entry name" value="Lysozyme-like"/>
    <property type="match status" value="1"/>
</dbReference>
<dbReference type="Pfam" id="PF06832">
    <property type="entry name" value="BiPBP_C"/>
    <property type="match status" value="1"/>
</dbReference>
<dbReference type="Pfam" id="PF00905">
    <property type="entry name" value="Transpeptidase"/>
    <property type="match status" value="1"/>
</dbReference>
<comment type="similarity">
    <text evidence="3">In the N-terminal section; belongs to the glycosyltransferase 51 family.</text>
</comment>
<dbReference type="GO" id="GO:0008658">
    <property type="term" value="F:penicillin binding"/>
    <property type="evidence" value="ECO:0007669"/>
    <property type="project" value="InterPro"/>
</dbReference>
<evidence type="ECO:0000256" key="2">
    <source>
        <dbReference type="ARBA" id="ARBA00007090"/>
    </source>
</evidence>
<dbReference type="Gene3D" id="3.40.710.10">
    <property type="entry name" value="DD-peptidase/beta-lactamase superfamily"/>
    <property type="match status" value="1"/>
</dbReference>
<dbReference type="SUPFAM" id="SSF56601">
    <property type="entry name" value="beta-lactamase/transpeptidase-like"/>
    <property type="match status" value="1"/>
</dbReference>
<dbReference type="InterPro" id="IPR050396">
    <property type="entry name" value="Glycosyltr_51/Transpeptidase"/>
</dbReference>
<comment type="catalytic activity">
    <reaction evidence="11">
        <text>[GlcNAc-(1-&gt;4)-Mur2Ac(oyl-L-Ala-gamma-D-Glu-L-Lys-D-Ala-D-Ala)](n)-di-trans,octa-cis-undecaprenyl diphosphate + beta-D-GlcNAc-(1-&gt;4)-Mur2Ac(oyl-L-Ala-gamma-D-Glu-L-Lys-D-Ala-D-Ala)-di-trans,octa-cis-undecaprenyl diphosphate = [GlcNAc-(1-&gt;4)-Mur2Ac(oyl-L-Ala-gamma-D-Glu-L-Lys-D-Ala-D-Ala)](n+1)-di-trans,octa-cis-undecaprenyl diphosphate + di-trans,octa-cis-undecaprenyl diphosphate + H(+)</text>
        <dbReference type="Rhea" id="RHEA:23708"/>
        <dbReference type="Rhea" id="RHEA-COMP:9602"/>
        <dbReference type="Rhea" id="RHEA-COMP:9603"/>
        <dbReference type="ChEBI" id="CHEBI:15378"/>
        <dbReference type="ChEBI" id="CHEBI:58405"/>
        <dbReference type="ChEBI" id="CHEBI:60033"/>
        <dbReference type="ChEBI" id="CHEBI:78435"/>
        <dbReference type="EC" id="2.4.99.28"/>
    </reaction>
</comment>
<evidence type="ECO:0000256" key="12">
    <source>
        <dbReference type="SAM" id="Phobius"/>
    </source>
</evidence>
<keyword evidence="5" id="KW-0645">Protease</keyword>
<evidence type="ECO:0000256" key="1">
    <source>
        <dbReference type="ARBA" id="ARBA00004752"/>
    </source>
</evidence>
<organism evidence="16">
    <name type="scientific">uncultured Dysgonomonas sp</name>
    <dbReference type="NCBI Taxonomy" id="206096"/>
    <lineage>
        <taxon>Bacteria</taxon>
        <taxon>Pseudomonadati</taxon>
        <taxon>Bacteroidota</taxon>
        <taxon>Bacteroidia</taxon>
        <taxon>Bacteroidales</taxon>
        <taxon>Dysgonomonadaceae</taxon>
        <taxon>Dysgonomonas</taxon>
        <taxon>environmental samples</taxon>
    </lineage>
</organism>
<dbReference type="PANTHER" id="PTHR32282:SF15">
    <property type="entry name" value="PENICILLIN-BINDING PROTEIN 1C"/>
    <property type="match status" value="1"/>
</dbReference>
<keyword evidence="4" id="KW-0121">Carboxypeptidase</keyword>
<protein>
    <recommendedName>
        <fullName evidence="10">peptidoglycan glycosyltransferase</fullName>
        <ecNumber evidence="10">2.4.99.28</ecNumber>
    </recommendedName>
</protein>
<evidence type="ECO:0000256" key="3">
    <source>
        <dbReference type="ARBA" id="ARBA00007739"/>
    </source>
</evidence>
<feature type="transmembrane region" description="Helical" evidence="12">
    <location>
        <begin position="29"/>
        <end position="50"/>
    </location>
</feature>
<evidence type="ECO:0000256" key="5">
    <source>
        <dbReference type="ARBA" id="ARBA00022670"/>
    </source>
</evidence>
<keyword evidence="6" id="KW-0328">Glycosyltransferase</keyword>
<comment type="pathway">
    <text evidence="1">Cell wall biogenesis; peptidoglycan biosynthesis.</text>
</comment>
<dbReference type="GO" id="GO:0030288">
    <property type="term" value="C:outer membrane-bounded periplasmic space"/>
    <property type="evidence" value="ECO:0007669"/>
    <property type="project" value="TreeGrafter"/>
</dbReference>
<evidence type="ECO:0000259" key="15">
    <source>
        <dbReference type="Pfam" id="PF06832"/>
    </source>
</evidence>
<dbReference type="InterPro" id="IPR011815">
    <property type="entry name" value="PBP_1c"/>
</dbReference>
<evidence type="ECO:0000259" key="14">
    <source>
        <dbReference type="Pfam" id="PF00912"/>
    </source>
</evidence>
<evidence type="ECO:0000256" key="4">
    <source>
        <dbReference type="ARBA" id="ARBA00022645"/>
    </source>
</evidence>
<name>A0A212JQJ3_9BACT</name>
<dbReference type="Gene3D" id="1.10.3810.10">
    <property type="entry name" value="Biosynthetic peptidoglycan transglycosylase-like"/>
    <property type="match status" value="1"/>
</dbReference>
<keyword evidence="9" id="KW-0511">Multifunctional enzyme</keyword>
<comment type="similarity">
    <text evidence="2">In the C-terminal section; belongs to the transpeptidase family.</text>
</comment>
<dbReference type="AlphaFoldDB" id="A0A212JQJ3"/>
<evidence type="ECO:0000256" key="7">
    <source>
        <dbReference type="ARBA" id="ARBA00022679"/>
    </source>
</evidence>
<evidence type="ECO:0000256" key="10">
    <source>
        <dbReference type="ARBA" id="ARBA00044770"/>
    </source>
</evidence>
<keyword evidence="12" id="KW-1133">Transmembrane helix</keyword>
<reference evidence="16" key="1">
    <citation type="submission" date="2016-04" db="EMBL/GenBank/DDBJ databases">
        <authorList>
            <person name="Evans L.H."/>
            <person name="Alamgir A."/>
            <person name="Owens N."/>
            <person name="Weber N.D."/>
            <person name="Virtaneva K."/>
            <person name="Barbian K."/>
            <person name="Babar A."/>
            <person name="Rosenke K."/>
        </authorList>
    </citation>
    <scope>NUCLEOTIDE SEQUENCE</scope>
    <source>
        <strain evidence="16">86-1</strain>
    </source>
</reference>
<dbReference type="EC" id="2.4.99.28" evidence="10"/>
<keyword evidence="12" id="KW-0472">Membrane</keyword>
<dbReference type="InterPro" id="IPR023346">
    <property type="entry name" value="Lysozyme-like_dom_sf"/>
</dbReference>
<keyword evidence="7" id="KW-0808">Transferase</keyword>
<keyword evidence="8" id="KW-0378">Hydrolase</keyword>
<dbReference type="GO" id="GO:0009252">
    <property type="term" value="P:peptidoglycan biosynthetic process"/>
    <property type="evidence" value="ECO:0007669"/>
    <property type="project" value="InterPro"/>
</dbReference>
<evidence type="ECO:0000256" key="8">
    <source>
        <dbReference type="ARBA" id="ARBA00022801"/>
    </source>
</evidence>
<feature type="domain" description="Glycosyl transferase family 51" evidence="14">
    <location>
        <begin position="71"/>
        <end position="236"/>
    </location>
</feature>
<dbReference type="EMBL" id="FLUM01000003">
    <property type="protein sequence ID" value="SBW01744.1"/>
    <property type="molecule type" value="Genomic_DNA"/>
</dbReference>
<accession>A0A212JQJ3</accession>
<dbReference type="InterPro" id="IPR009647">
    <property type="entry name" value="PBP_C"/>
</dbReference>
<dbReference type="PANTHER" id="PTHR32282">
    <property type="entry name" value="BINDING PROTEIN TRANSPEPTIDASE, PUTATIVE-RELATED"/>
    <property type="match status" value="1"/>
</dbReference>
<feature type="domain" description="Penicillin-binding protein transpeptidase" evidence="13">
    <location>
        <begin position="316"/>
        <end position="572"/>
    </location>
</feature>
<gene>
    <name evidence="16" type="ORF">KL86DYS1_30073</name>
</gene>
<dbReference type="InterPro" id="IPR012338">
    <property type="entry name" value="Beta-lactam/transpept-like"/>
</dbReference>
<dbReference type="InterPro" id="IPR001264">
    <property type="entry name" value="Glyco_trans_51"/>
</dbReference>
<keyword evidence="12" id="KW-0812">Transmembrane</keyword>
<evidence type="ECO:0000256" key="11">
    <source>
        <dbReference type="ARBA" id="ARBA00049902"/>
    </source>
</evidence>
<sequence length="797" mass="90668">MARQYLQIIKSFLIRQWERYKRAKKKYQIGIPLCLVLLVWYIFCLPSPLFHVPYSTVVSDKHEELLGARIANDQQWRFPTSDSIPDKYKTCLIEFEDRHFNRHWGVNPLALARAIKQNISSGRIVSGASTITMQTIRLSRKESRTFGEKFIEMILATRLEFSYSKNEILNLYASHAPMGGNVVGIEAASWRYFGHQAATLSWAEAATLAVLPNSPTLMHFGKNRDKLLTKRNRLLELLYQREILDKVDYELAISEPLPFQPHPLPQVAPHLVTRLYKEQGGKHITATIDKSQQERIESVLSRWNAEFSQNGIKNIAAIVFDVEKNEVVAYCGNVDFEKSTSANQVDVIQAPRSTGSILKPFLYCAMLQEGELLPDQLLPDVPINLNGFAPKNFSLQYDGAAHASEALARSLNVPFVVSLRKYSVPKFYNLLKRAGMTTLSRTADNYGLSLILGGAEGKLWDISTMYLQMAQQLNIFNQEGRYYDMKQPSYIFNENNNEKGDRSPAPLFSAGAIWQTFEALTNVNRPEEIDWRSIPSIQKIAWKTGTSFGFRDGWAVGISPKYVVGVWVGNSDGEGRPGLTGARTAGMVMFDIFNVLPQSRWFARPENDLVRVEICHESGCLKSMNCPDTETDTVWVSKKGLNGAVCPYHKLVHLSEDMKYQVYDECAGKRGIIHTSWFILPPSWEWYYKEQHPAYRPLPAYSPECREDSDIRLMEFIYPFPNAIISLPKQLDGTPGQLIFELAHRSSQNRVFWHLDGQYIGETKGFHKMEYSPAKGEHRLIAVDESGESISVKFSIK</sequence>
<evidence type="ECO:0000256" key="6">
    <source>
        <dbReference type="ARBA" id="ARBA00022676"/>
    </source>
</evidence>
<dbReference type="GO" id="GO:0004180">
    <property type="term" value="F:carboxypeptidase activity"/>
    <property type="evidence" value="ECO:0007669"/>
    <property type="project" value="UniProtKB-KW"/>
</dbReference>
<dbReference type="InterPro" id="IPR001460">
    <property type="entry name" value="PCN-bd_Tpept"/>
</dbReference>
<dbReference type="NCBIfam" id="TIGR02073">
    <property type="entry name" value="PBP_1c"/>
    <property type="match status" value="1"/>
</dbReference>
<dbReference type="Pfam" id="PF00912">
    <property type="entry name" value="Transgly"/>
    <property type="match status" value="1"/>
</dbReference>